<organism evidence="2 3">
    <name type="scientific">Pseudogulbenkiania ferrooxidans EGD-HP2</name>
    <dbReference type="NCBI Taxonomy" id="1388764"/>
    <lineage>
        <taxon>Bacteria</taxon>
        <taxon>Pseudomonadati</taxon>
        <taxon>Pseudomonadota</taxon>
        <taxon>Betaproteobacteria</taxon>
        <taxon>Neisseriales</taxon>
        <taxon>Chromobacteriaceae</taxon>
        <taxon>Pseudogulbenkiania</taxon>
    </lineage>
</organism>
<evidence type="ECO:0008006" key="4">
    <source>
        <dbReference type="Google" id="ProtNLM"/>
    </source>
</evidence>
<evidence type="ECO:0000313" key="3">
    <source>
        <dbReference type="Proteomes" id="UP000016426"/>
    </source>
</evidence>
<feature type="signal peptide" evidence="1">
    <location>
        <begin position="1"/>
        <end position="19"/>
    </location>
</feature>
<protein>
    <recommendedName>
        <fullName evidence="4">Lipoprotein</fullName>
    </recommendedName>
</protein>
<feature type="chain" id="PRO_5046140194" description="Lipoprotein" evidence="1">
    <location>
        <begin position="20"/>
        <end position="288"/>
    </location>
</feature>
<evidence type="ECO:0000256" key="1">
    <source>
        <dbReference type="SAM" id="SignalP"/>
    </source>
</evidence>
<dbReference type="RefSeq" id="WP_021478170.1">
    <property type="nucleotide sequence ID" value="NZ_AVPH01000266.1"/>
</dbReference>
<dbReference type="Proteomes" id="UP000016426">
    <property type="component" value="Unassembled WGS sequence"/>
</dbReference>
<reference evidence="2 3" key="1">
    <citation type="journal article" date="2013" name="Genome Announc.">
        <title>Genome Sequence of the Pigment-Producing Bacterium Pseudogulbenkiania ferrooxidans, Isolated from Loktak Lake.</title>
        <authorList>
            <person name="Puranik S."/>
            <person name="Talkal R."/>
            <person name="Qureshi A."/>
            <person name="Khardenavis A."/>
            <person name="Kapley A."/>
            <person name="Purohit H.J."/>
        </authorList>
    </citation>
    <scope>NUCLEOTIDE SEQUENCE [LARGE SCALE GENOMIC DNA]</scope>
    <source>
        <strain evidence="2 3">EGD-HP2</strain>
    </source>
</reference>
<dbReference type="PROSITE" id="PS51257">
    <property type="entry name" value="PROKAR_LIPOPROTEIN"/>
    <property type="match status" value="1"/>
</dbReference>
<accession>A0ABP2XIN4</accession>
<keyword evidence="3" id="KW-1185">Reference proteome</keyword>
<comment type="caution">
    <text evidence="2">The sequence shown here is derived from an EMBL/GenBank/DDBJ whole genome shotgun (WGS) entry which is preliminary data.</text>
</comment>
<sequence>MMKQVYCALGIAMAALLSACGSLQSIPAAKVPAAVAANGVALSQTRPTKDEVNSRAYEIPEHSAFVQQTSGGSAAVGVLLGPLGVLANSMNIDRLTQNMGESGKSSALYQLDARQEAMAAIGDELGRLNADSAKDKVTLKPYLMYFVADEKVGIQVQLHLRAESFVSEEGQSKPWVGEYVVLLRDALPVSTLTSQDPASLHTLRGDIKAGYRELLDEMAKDFSVGALPRRDIAWVISPVLGIGMPGDIEYNALGHMVLRSQWGRYNLVIFQNKSSYNFTNGPVPREQG</sequence>
<evidence type="ECO:0000313" key="2">
    <source>
        <dbReference type="EMBL" id="ERE03094.1"/>
    </source>
</evidence>
<dbReference type="EMBL" id="AVPH01000266">
    <property type="protein sequence ID" value="ERE03094.1"/>
    <property type="molecule type" value="Genomic_DNA"/>
</dbReference>
<gene>
    <name evidence="2" type="ORF">O166_13140</name>
</gene>
<keyword evidence="1" id="KW-0732">Signal</keyword>
<name>A0ABP2XIN4_9NEIS</name>
<proteinExistence type="predicted"/>